<dbReference type="RefSeq" id="WP_101290915.1">
    <property type="nucleotide sequence ID" value="NZ_FOUQ01000006.1"/>
</dbReference>
<dbReference type="EMBL" id="PJNW01000016">
    <property type="protein sequence ID" value="PKR87792.1"/>
    <property type="molecule type" value="Genomic_DNA"/>
</dbReference>
<dbReference type="GO" id="GO:1901605">
    <property type="term" value="P:alpha-amino acid metabolic process"/>
    <property type="evidence" value="ECO:0007669"/>
    <property type="project" value="UniProtKB-ARBA"/>
</dbReference>
<comment type="cofactor">
    <cofactor evidence="1">
        <name>pyridoxal 5'-phosphate</name>
        <dbReference type="ChEBI" id="CHEBI:597326"/>
    </cofactor>
</comment>
<sequence length="501" mass="54522">MARLGLERNVVDQAVLDRTIARLGQEGVLLPTLGQLANPKTIADGVRKRLAGVDPDVADPLNLFRVHWFNDAARSGLTDVPVHIELPSELTGVKARIVIALGNRFPMIRAHKVLAAYGCLVPRLVTGQFDPGHHKAVWPSTGNYCRGGVAISRILGCHGVAVLPENMSRERFDWLDKWVVDASDVIKTPGSESNVKEIYDECARLDSDADNIIFNQFCEFGNYLVHRTCTGAALETLFKAITRDRPGSKLAAFVSASGSSGTLAAGDHLKEHHGTKIVVVEATECPTLLENGFGEHNIQGIGDKHVPYIHNVMNTDMVAGVSDSDTDRLIVLFNTEVGRNYLIERRGIDPKLVADLSNLGLSSICNLLAAIKAAKYYDMGPDDVIVTLATDGAAMYGSEIDKVVKRDFGNRFDAVAAGETWGRSLAAASTSDLLEMTHVDRKRVFNLGYFTWVEQQGVTVDEFKARAKQSYWDGLLDLVPAWDEMIGAVNAKSGAAKKLGL</sequence>
<protein>
    <submittedName>
        <fullName evidence="4">Pyridoxal-5'-phosphate-dependent protein subunit beta</fullName>
    </submittedName>
</protein>
<accession>A0A1I4TZH7</accession>
<dbReference type="PANTHER" id="PTHR10314">
    <property type="entry name" value="CYSTATHIONINE BETA-SYNTHASE"/>
    <property type="match status" value="1"/>
</dbReference>
<keyword evidence="2" id="KW-0663">Pyridoxal phosphate</keyword>
<organism evidence="4 5">
    <name type="scientific">Pleomorphomonas diazotrophica</name>
    <dbReference type="NCBI Taxonomy" id="1166257"/>
    <lineage>
        <taxon>Bacteria</taxon>
        <taxon>Pseudomonadati</taxon>
        <taxon>Pseudomonadota</taxon>
        <taxon>Alphaproteobacteria</taxon>
        <taxon>Hyphomicrobiales</taxon>
        <taxon>Pleomorphomonadaceae</taxon>
        <taxon>Pleomorphomonas</taxon>
    </lineage>
</organism>
<dbReference type="InterPro" id="IPR001926">
    <property type="entry name" value="TrpB-like_PALP"/>
</dbReference>
<dbReference type="Gene3D" id="3.40.50.1100">
    <property type="match status" value="2"/>
</dbReference>
<evidence type="ECO:0000259" key="3">
    <source>
        <dbReference type="Pfam" id="PF00291"/>
    </source>
</evidence>
<name>A0A1I4TZH7_9HYPH</name>
<dbReference type="InterPro" id="IPR036052">
    <property type="entry name" value="TrpB-like_PALP_sf"/>
</dbReference>
<dbReference type="Pfam" id="PF00291">
    <property type="entry name" value="PALP"/>
    <property type="match status" value="1"/>
</dbReference>
<evidence type="ECO:0000313" key="5">
    <source>
        <dbReference type="Proteomes" id="UP000233491"/>
    </source>
</evidence>
<gene>
    <name evidence="4" type="ORF">CXZ10_18910</name>
</gene>
<keyword evidence="5" id="KW-1185">Reference proteome</keyword>
<proteinExistence type="predicted"/>
<comment type="caution">
    <text evidence="4">The sequence shown here is derived from an EMBL/GenBank/DDBJ whole genome shotgun (WGS) entry which is preliminary data.</text>
</comment>
<dbReference type="OrthoDB" id="9767775at2"/>
<evidence type="ECO:0000313" key="4">
    <source>
        <dbReference type="EMBL" id="PKR87792.1"/>
    </source>
</evidence>
<feature type="domain" description="Tryptophan synthase beta chain-like PALP" evidence="3">
    <location>
        <begin position="109"/>
        <end position="307"/>
    </location>
</feature>
<dbReference type="SUPFAM" id="SSF53686">
    <property type="entry name" value="Tryptophan synthase beta subunit-like PLP-dependent enzymes"/>
    <property type="match status" value="1"/>
</dbReference>
<reference evidence="4 5" key="1">
    <citation type="submission" date="2017-12" db="EMBL/GenBank/DDBJ databases">
        <title>Anaerobic carbon monoxide metabolism by Pleomorphomonas carboxyditropha sp. nov., a new mesophilic hydrogenogenic carboxidotroph.</title>
        <authorList>
            <person name="Esquivel-Elizondo S."/>
            <person name="Krajmalnik-Brown R."/>
        </authorList>
    </citation>
    <scope>NUCLEOTIDE SEQUENCE [LARGE SCALE GENOMIC DNA]</scope>
    <source>
        <strain evidence="4 5">R5-392</strain>
    </source>
</reference>
<dbReference type="InterPro" id="IPR050214">
    <property type="entry name" value="Cys_Synth/Cystath_Beta-Synth"/>
</dbReference>
<evidence type="ECO:0000256" key="2">
    <source>
        <dbReference type="ARBA" id="ARBA00022898"/>
    </source>
</evidence>
<evidence type="ECO:0000256" key="1">
    <source>
        <dbReference type="ARBA" id="ARBA00001933"/>
    </source>
</evidence>
<dbReference type="AlphaFoldDB" id="A0A1I4TZH7"/>
<dbReference type="Proteomes" id="UP000233491">
    <property type="component" value="Unassembled WGS sequence"/>
</dbReference>